<evidence type="ECO:0000313" key="2">
    <source>
        <dbReference type="EMBL" id="MUN36549.1"/>
    </source>
</evidence>
<dbReference type="SUPFAM" id="SSF56281">
    <property type="entry name" value="Metallo-hydrolase/oxidoreductase"/>
    <property type="match status" value="1"/>
</dbReference>
<dbReference type="InterPro" id="IPR001279">
    <property type="entry name" value="Metallo-B-lactamas"/>
</dbReference>
<dbReference type="PANTHER" id="PTHR42951:SF4">
    <property type="entry name" value="ACYL-COENZYME A THIOESTERASE MBLAC2"/>
    <property type="match status" value="1"/>
</dbReference>
<proteinExistence type="predicted"/>
<dbReference type="Proteomes" id="UP000432015">
    <property type="component" value="Unassembled WGS sequence"/>
</dbReference>
<dbReference type="EMBL" id="WOFH01000002">
    <property type="protein sequence ID" value="MUN36549.1"/>
    <property type="molecule type" value="Genomic_DNA"/>
</dbReference>
<dbReference type="PANTHER" id="PTHR42951">
    <property type="entry name" value="METALLO-BETA-LACTAMASE DOMAIN-CONTAINING"/>
    <property type="match status" value="1"/>
</dbReference>
<dbReference type="GO" id="GO:0016787">
    <property type="term" value="F:hydrolase activity"/>
    <property type="evidence" value="ECO:0007669"/>
    <property type="project" value="UniProtKB-KW"/>
</dbReference>
<evidence type="ECO:0000313" key="3">
    <source>
        <dbReference type="Proteomes" id="UP000432015"/>
    </source>
</evidence>
<feature type="domain" description="Metallo-beta-lactamase" evidence="1">
    <location>
        <begin position="34"/>
        <end position="216"/>
    </location>
</feature>
<name>A0A7K1KWL9_9ACTN</name>
<dbReference type="RefSeq" id="WP_156215528.1">
    <property type="nucleotide sequence ID" value="NZ_WOFH01000002.1"/>
</dbReference>
<gene>
    <name evidence="2" type="ORF">GNZ18_08045</name>
</gene>
<dbReference type="InterPro" id="IPR050855">
    <property type="entry name" value="NDM-1-like"/>
</dbReference>
<dbReference type="AlphaFoldDB" id="A0A7K1KWL9"/>
<sequence length="312" mass="33689">MSDAPDLDGPGDPRLVEVSDGIFAYLQPDGTWWINNTGFLVGARGVTSVDACSTERRTRAYLEAIGSVTPRPVRTLVNTHHHGDHTFGNYLFSGATVVGHEGTRQGALDWGMPFDEPFWTKVEWGGVELEPPFLTYADGVTLWVDDLRCEVRHVGTPAHTTNDSIVWIPERRVLFCGDLLFNGGTPFLMQGSVDGAIRVLTEVIAPLEAETIVPGHGPVAGPELIERVVGYARFVRAAAAAGRAAGLTPLEAARETDLGEYAELTDPERIVGNLHRAYAEMDGLEPGGRIDLAAALNDMIAYNGGRPLTCRA</sequence>
<organism evidence="2 3">
    <name type="scientific">Actinomadura litoris</name>
    <dbReference type="NCBI Taxonomy" id="2678616"/>
    <lineage>
        <taxon>Bacteria</taxon>
        <taxon>Bacillati</taxon>
        <taxon>Actinomycetota</taxon>
        <taxon>Actinomycetes</taxon>
        <taxon>Streptosporangiales</taxon>
        <taxon>Thermomonosporaceae</taxon>
        <taxon>Actinomadura</taxon>
    </lineage>
</organism>
<comment type="caution">
    <text evidence="2">The sequence shown here is derived from an EMBL/GenBank/DDBJ whole genome shotgun (WGS) entry which is preliminary data.</text>
</comment>
<dbReference type="Gene3D" id="3.60.15.10">
    <property type="entry name" value="Ribonuclease Z/Hydroxyacylglutathione hydrolase-like"/>
    <property type="match status" value="1"/>
</dbReference>
<keyword evidence="3" id="KW-1185">Reference proteome</keyword>
<keyword evidence="2" id="KW-0378">Hydrolase</keyword>
<dbReference type="Pfam" id="PF00753">
    <property type="entry name" value="Lactamase_B"/>
    <property type="match status" value="1"/>
</dbReference>
<dbReference type="SMART" id="SM00849">
    <property type="entry name" value="Lactamase_B"/>
    <property type="match status" value="1"/>
</dbReference>
<accession>A0A7K1KWL9</accession>
<evidence type="ECO:0000259" key="1">
    <source>
        <dbReference type="SMART" id="SM00849"/>
    </source>
</evidence>
<protein>
    <submittedName>
        <fullName evidence="2">MBL fold metallo-hydrolase</fullName>
    </submittedName>
</protein>
<reference evidence="2 3" key="1">
    <citation type="submission" date="2019-11" db="EMBL/GenBank/DDBJ databases">
        <authorList>
            <person name="Cao P."/>
        </authorList>
    </citation>
    <scope>NUCLEOTIDE SEQUENCE [LARGE SCALE GENOMIC DNA]</scope>
    <source>
        <strain evidence="2 3">NEAU-AAG5</strain>
    </source>
</reference>
<dbReference type="InterPro" id="IPR036866">
    <property type="entry name" value="RibonucZ/Hydroxyglut_hydro"/>
</dbReference>
<dbReference type="CDD" id="cd16282">
    <property type="entry name" value="metallo-hydrolase-like_MBL-fold"/>
    <property type="match status" value="1"/>
</dbReference>